<organism evidence="2 3">
    <name type="scientific">Aspergillus coremiiformis</name>
    <dbReference type="NCBI Taxonomy" id="138285"/>
    <lineage>
        <taxon>Eukaryota</taxon>
        <taxon>Fungi</taxon>
        <taxon>Dikarya</taxon>
        <taxon>Ascomycota</taxon>
        <taxon>Pezizomycotina</taxon>
        <taxon>Eurotiomycetes</taxon>
        <taxon>Eurotiomycetidae</taxon>
        <taxon>Eurotiales</taxon>
        <taxon>Aspergillaceae</taxon>
        <taxon>Aspergillus</taxon>
        <taxon>Aspergillus subgen. Circumdati</taxon>
    </lineage>
</organism>
<evidence type="ECO:0000313" key="3">
    <source>
        <dbReference type="Proteomes" id="UP000327118"/>
    </source>
</evidence>
<dbReference type="SMART" id="SM00256">
    <property type="entry name" value="FBOX"/>
    <property type="match status" value="1"/>
</dbReference>
<evidence type="ECO:0000259" key="1">
    <source>
        <dbReference type="PROSITE" id="PS50181"/>
    </source>
</evidence>
<feature type="domain" description="F-box" evidence="1">
    <location>
        <begin position="62"/>
        <end position="108"/>
    </location>
</feature>
<proteinExistence type="predicted"/>
<sequence>MAMERAQIDRRHSEKAYENSMIRAASYHRRDFDLAVIKTNPSDHEQVRSSMLRTTGAPSVNLGRLECLPLEIIFEICLLLDLESLFRFRQVNRRAQQIISAVHGYRETITYALEVLCIVLRTKTAPYFTIYDLFKVLCTRDCLLCGSFGGFVFLPSLMRCCFSCIKEDCLPAIMSVADAKRLIKWSATRLPKSIPVFKTLPGIYSMDETSQKRRMQIVTKEHIARISRCLINEEAQPTRQKKAAVLRYMVTTALPHLDITSGDIQSGICCSGCQVALEEAMRTTGIEVSALGLRDKVYSRDSFLEHFRQCRKAQELFTLSKKGVDIAKISESVRRGGYFNERGVIMSFGR</sequence>
<dbReference type="InterPro" id="IPR001810">
    <property type="entry name" value="F-box_dom"/>
</dbReference>
<dbReference type="InterPro" id="IPR036047">
    <property type="entry name" value="F-box-like_dom_sf"/>
</dbReference>
<reference evidence="3" key="1">
    <citation type="submission" date="2019-04" db="EMBL/GenBank/DDBJ databases">
        <title>Friends and foes A comparative genomics studyof 23 Aspergillus species from section Flavi.</title>
        <authorList>
            <consortium name="DOE Joint Genome Institute"/>
            <person name="Kjaerbolling I."/>
            <person name="Vesth T."/>
            <person name="Frisvad J.C."/>
            <person name="Nybo J.L."/>
            <person name="Theobald S."/>
            <person name="Kildgaard S."/>
            <person name="Isbrandt T."/>
            <person name="Kuo A."/>
            <person name="Sato A."/>
            <person name="Lyhne E.K."/>
            <person name="Kogle M.E."/>
            <person name="Wiebenga A."/>
            <person name="Kun R.S."/>
            <person name="Lubbers R.J."/>
            <person name="Makela M.R."/>
            <person name="Barry K."/>
            <person name="Chovatia M."/>
            <person name="Clum A."/>
            <person name="Daum C."/>
            <person name="Haridas S."/>
            <person name="He G."/>
            <person name="LaButti K."/>
            <person name="Lipzen A."/>
            <person name="Mondo S."/>
            <person name="Riley R."/>
            <person name="Salamov A."/>
            <person name="Simmons B.A."/>
            <person name="Magnuson J.K."/>
            <person name="Henrissat B."/>
            <person name="Mortensen U.H."/>
            <person name="Larsen T.O."/>
            <person name="Devries R.P."/>
            <person name="Grigoriev I.V."/>
            <person name="Machida M."/>
            <person name="Baker S.E."/>
            <person name="Andersen M.R."/>
        </authorList>
    </citation>
    <scope>NUCLEOTIDE SEQUENCE [LARGE SCALE GENOMIC DNA]</scope>
    <source>
        <strain evidence="3">CBS 553.77</strain>
    </source>
</reference>
<dbReference type="EMBL" id="ML739045">
    <property type="protein sequence ID" value="KAE8355912.1"/>
    <property type="molecule type" value="Genomic_DNA"/>
</dbReference>
<dbReference type="Proteomes" id="UP000327118">
    <property type="component" value="Unassembled WGS sequence"/>
</dbReference>
<dbReference type="SUPFAM" id="SSF81383">
    <property type="entry name" value="F-box domain"/>
    <property type="match status" value="1"/>
</dbReference>
<dbReference type="AlphaFoldDB" id="A0A5N6ZE20"/>
<dbReference type="PROSITE" id="PS50181">
    <property type="entry name" value="FBOX"/>
    <property type="match status" value="1"/>
</dbReference>
<accession>A0A5N6ZE20</accession>
<evidence type="ECO:0000313" key="2">
    <source>
        <dbReference type="EMBL" id="KAE8355912.1"/>
    </source>
</evidence>
<protein>
    <recommendedName>
        <fullName evidence="1">F-box domain-containing protein</fullName>
    </recommendedName>
</protein>
<keyword evidence="3" id="KW-1185">Reference proteome</keyword>
<dbReference type="CDD" id="cd09917">
    <property type="entry name" value="F-box_SF"/>
    <property type="match status" value="1"/>
</dbReference>
<dbReference type="OrthoDB" id="2687876at2759"/>
<dbReference type="Pfam" id="PF00646">
    <property type="entry name" value="F-box"/>
    <property type="match status" value="1"/>
</dbReference>
<gene>
    <name evidence="2" type="ORF">BDV28DRAFT_128094</name>
</gene>
<name>A0A5N6ZE20_9EURO</name>